<dbReference type="GO" id="GO:0016712">
    <property type="term" value="F:oxidoreductase activity, acting on paired donors, with incorporation or reduction of molecular oxygen, reduced flavin or flavoprotein as one donor, and incorporation of one atom of oxygen"/>
    <property type="evidence" value="ECO:0007669"/>
    <property type="project" value="TreeGrafter"/>
</dbReference>
<comment type="caution">
    <text evidence="9">The sequence shown here is derived from an EMBL/GenBank/DDBJ whole genome shotgun (WGS) entry which is preliminary data.</text>
</comment>
<dbReference type="InterPro" id="IPR050182">
    <property type="entry name" value="Cytochrome_P450_fam2"/>
</dbReference>
<evidence type="ECO:0000256" key="6">
    <source>
        <dbReference type="ARBA" id="ARBA00023033"/>
    </source>
</evidence>
<dbReference type="EMBL" id="CATQJA010001471">
    <property type="protein sequence ID" value="CAJ0567353.1"/>
    <property type="molecule type" value="Genomic_DNA"/>
</dbReference>
<dbReference type="InterPro" id="IPR036396">
    <property type="entry name" value="Cyt_P450_sf"/>
</dbReference>
<dbReference type="SUPFAM" id="SSF48264">
    <property type="entry name" value="Cytochrome P450"/>
    <property type="match status" value="1"/>
</dbReference>
<accession>A0AA36FUF2</accession>
<dbReference type="PANTHER" id="PTHR24300:SF375">
    <property type="entry name" value="CYTOCHROME P450 FAMILY"/>
    <property type="match status" value="1"/>
</dbReference>
<evidence type="ECO:0000256" key="1">
    <source>
        <dbReference type="ARBA" id="ARBA00001971"/>
    </source>
</evidence>
<dbReference type="PRINTS" id="PR00463">
    <property type="entry name" value="EP450I"/>
</dbReference>
<evidence type="ECO:0000256" key="8">
    <source>
        <dbReference type="RuleBase" id="RU000461"/>
    </source>
</evidence>
<dbReference type="GO" id="GO:0020037">
    <property type="term" value="F:heme binding"/>
    <property type="evidence" value="ECO:0007669"/>
    <property type="project" value="InterPro"/>
</dbReference>
<dbReference type="Proteomes" id="UP001177023">
    <property type="component" value="Unassembled WGS sequence"/>
</dbReference>
<evidence type="ECO:0008006" key="11">
    <source>
        <dbReference type="Google" id="ProtNLM"/>
    </source>
</evidence>
<sequence>MHTYWLGTQSIIALTDYDLIKKHIINDGEKYVNRSGIGDLMQEYLGGDFGIVSSMGDLWREQRRLTVHILRDFGMGRNVMEERVMIEVDFLLERLQSLKSGIAMQNEFDVAVGSVINNILFSYRFDEAHMDEFILMKTSLRDLVKVVMNPTFLIAAMQPKLRGLPPFKGLFQKFYSARDALLTGIRGQIAEKRKVVNYDSEESDDFVEAYLKEWERKKGTDQEAFYFDQQLVAVVLDVWGAGMETTSNTLTWAVCYILNTPHVQPKMHEELDRVIGCERKVEWADRNALPYMNAVISETQRLANLLPNNLGRVTTADTVIEGYRIPAGQAISPQISCVLYNDEIFPEPYSFKPERFINSDGSYKRYEEFIPFSVGKRACPGEGLARIELFLFLANVFQRFKVSSDQKPSMEKIAGSVVTAHPYNCNMEVRHN</sequence>
<evidence type="ECO:0000313" key="9">
    <source>
        <dbReference type="EMBL" id="CAJ0567353.1"/>
    </source>
</evidence>
<reference evidence="9" key="1">
    <citation type="submission" date="2023-06" db="EMBL/GenBank/DDBJ databases">
        <authorList>
            <person name="Delattre M."/>
        </authorList>
    </citation>
    <scope>NUCLEOTIDE SEQUENCE</scope>
    <source>
        <strain evidence="9">AF72</strain>
    </source>
</reference>
<dbReference type="InterPro" id="IPR017972">
    <property type="entry name" value="Cyt_P450_CS"/>
</dbReference>
<dbReference type="GO" id="GO:0005506">
    <property type="term" value="F:iron ion binding"/>
    <property type="evidence" value="ECO:0007669"/>
    <property type="project" value="InterPro"/>
</dbReference>
<dbReference type="Pfam" id="PF00067">
    <property type="entry name" value="p450"/>
    <property type="match status" value="1"/>
</dbReference>
<evidence type="ECO:0000256" key="5">
    <source>
        <dbReference type="ARBA" id="ARBA00023004"/>
    </source>
</evidence>
<name>A0AA36FUF2_9BILA</name>
<gene>
    <name evidence="9" type="ORF">MSPICULIGERA_LOCUS5906</name>
</gene>
<dbReference type="GO" id="GO:0006082">
    <property type="term" value="P:organic acid metabolic process"/>
    <property type="evidence" value="ECO:0007669"/>
    <property type="project" value="TreeGrafter"/>
</dbReference>
<evidence type="ECO:0000256" key="2">
    <source>
        <dbReference type="ARBA" id="ARBA00010617"/>
    </source>
</evidence>
<dbReference type="InterPro" id="IPR001128">
    <property type="entry name" value="Cyt_P450"/>
</dbReference>
<dbReference type="FunFam" id="1.10.630.10:FF:000036">
    <property type="entry name" value="CYtochrome P450 family"/>
    <property type="match status" value="1"/>
</dbReference>
<evidence type="ECO:0000313" key="10">
    <source>
        <dbReference type="Proteomes" id="UP001177023"/>
    </source>
</evidence>
<evidence type="ECO:0000256" key="4">
    <source>
        <dbReference type="ARBA" id="ARBA00023002"/>
    </source>
</evidence>
<dbReference type="PROSITE" id="PS00086">
    <property type="entry name" value="CYTOCHROME_P450"/>
    <property type="match status" value="1"/>
</dbReference>
<comment type="similarity">
    <text evidence="2 8">Belongs to the cytochrome P450 family.</text>
</comment>
<dbReference type="AlphaFoldDB" id="A0AA36FUF2"/>
<dbReference type="InterPro" id="IPR002401">
    <property type="entry name" value="Cyt_P450_E_grp-I"/>
</dbReference>
<keyword evidence="10" id="KW-1185">Reference proteome</keyword>
<keyword evidence="6 8" id="KW-0503">Monooxygenase</keyword>
<dbReference type="GO" id="GO:0006805">
    <property type="term" value="P:xenobiotic metabolic process"/>
    <property type="evidence" value="ECO:0007669"/>
    <property type="project" value="TreeGrafter"/>
</dbReference>
<dbReference type="Gene3D" id="1.10.630.10">
    <property type="entry name" value="Cytochrome P450"/>
    <property type="match status" value="1"/>
</dbReference>
<dbReference type="PANTHER" id="PTHR24300">
    <property type="entry name" value="CYTOCHROME P450 508A4-RELATED"/>
    <property type="match status" value="1"/>
</dbReference>
<evidence type="ECO:0000256" key="3">
    <source>
        <dbReference type="ARBA" id="ARBA00022723"/>
    </source>
</evidence>
<keyword evidence="5 7" id="KW-0408">Iron</keyword>
<dbReference type="CDD" id="cd20617">
    <property type="entry name" value="CYP1_2-like"/>
    <property type="match status" value="1"/>
</dbReference>
<protein>
    <recommendedName>
        <fullName evidence="11">Unspecific monooxygenase</fullName>
    </recommendedName>
</protein>
<keyword evidence="7 8" id="KW-0349">Heme</keyword>
<dbReference type="GO" id="GO:0005737">
    <property type="term" value="C:cytoplasm"/>
    <property type="evidence" value="ECO:0007669"/>
    <property type="project" value="TreeGrafter"/>
</dbReference>
<proteinExistence type="inferred from homology"/>
<feature type="binding site" description="axial binding residue" evidence="7">
    <location>
        <position position="379"/>
    </location>
    <ligand>
        <name>heme</name>
        <dbReference type="ChEBI" id="CHEBI:30413"/>
    </ligand>
    <ligandPart>
        <name>Fe</name>
        <dbReference type="ChEBI" id="CHEBI:18248"/>
    </ligandPart>
</feature>
<dbReference type="PRINTS" id="PR00385">
    <property type="entry name" value="P450"/>
</dbReference>
<feature type="non-terminal residue" evidence="9">
    <location>
        <position position="432"/>
    </location>
</feature>
<keyword evidence="3 7" id="KW-0479">Metal-binding</keyword>
<comment type="cofactor">
    <cofactor evidence="1 7">
        <name>heme</name>
        <dbReference type="ChEBI" id="CHEBI:30413"/>
    </cofactor>
</comment>
<keyword evidence="4 8" id="KW-0560">Oxidoreductase</keyword>
<evidence type="ECO:0000256" key="7">
    <source>
        <dbReference type="PIRSR" id="PIRSR602401-1"/>
    </source>
</evidence>
<organism evidence="9 10">
    <name type="scientific">Mesorhabditis spiculigera</name>
    <dbReference type="NCBI Taxonomy" id="96644"/>
    <lineage>
        <taxon>Eukaryota</taxon>
        <taxon>Metazoa</taxon>
        <taxon>Ecdysozoa</taxon>
        <taxon>Nematoda</taxon>
        <taxon>Chromadorea</taxon>
        <taxon>Rhabditida</taxon>
        <taxon>Rhabditina</taxon>
        <taxon>Rhabditomorpha</taxon>
        <taxon>Rhabditoidea</taxon>
        <taxon>Rhabditidae</taxon>
        <taxon>Mesorhabditinae</taxon>
        <taxon>Mesorhabditis</taxon>
    </lineage>
</organism>